<dbReference type="PANTHER" id="PTHR42896">
    <property type="entry name" value="XYLULOSE-1,5-BISPHOSPHATE (XUBP) PHOSPHATASE"/>
    <property type="match status" value="1"/>
</dbReference>
<evidence type="ECO:0000313" key="1">
    <source>
        <dbReference type="EMBL" id="SMC06846.1"/>
    </source>
</evidence>
<dbReference type="SUPFAM" id="SSF56784">
    <property type="entry name" value="HAD-like"/>
    <property type="match status" value="1"/>
</dbReference>
<sequence length="249" mass="28013">MVLKSVIFDVDGTLADTEKDGHLWAFNHVFQQWNLPFRWSISLYRDLLKIPGGQERLTYYQTQHPERVSLSAAQIAEIHQMKTSLFIQRVWAGAIPLRVGVRSLVSECYERHIPVAIATTTQYANVEALLLTHFGPQWRKIFPVVVAGDHVAKKKPHPCVYHQCLQQLGVAPDEAVALEDSAVGLTAAQQAGIPTVVTMNIWTYHQRFTGALGVLTGLGTHKDPAFGRGPRHWGRYCVTPKLLEEWLTQ</sequence>
<dbReference type="AlphaFoldDB" id="A0A1W1WKP4"/>
<evidence type="ECO:0000313" key="2">
    <source>
        <dbReference type="Proteomes" id="UP000192660"/>
    </source>
</evidence>
<gene>
    <name evidence="1" type="ORF">SAMN00768000_3049</name>
</gene>
<dbReference type="PANTHER" id="PTHR42896:SF2">
    <property type="entry name" value="CBBY-LIKE PROTEIN"/>
    <property type="match status" value="1"/>
</dbReference>
<dbReference type="Proteomes" id="UP000192660">
    <property type="component" value="Unassembled WGS sequence"/>
</dbReference>
<dbReference type="Pfam" id="PF13419">
    <property type="entry name" value="HAD_2"/>
    <property type="match status" value="1"/>
</dbReference>
<dbReference type="NCBIfam" id="TIGR01509">
    <property type="entry name" value="HAD-SF-IA-v3"/>
    <property type="match status" value="1"/>
</dbReference>
<dbReference type="InterPro" id="IPR023198">
    <property type="entry name" value="PGP-like_dom2"/>
</dbReference>
<dbReference type="OrthoDB" id="9797743at2"/>
<dbReference type="InterPro" id="IPR006439">
    <property type="entry name" value="HAD-SF_hydro_IA"/>
</dbReference>
<protein>
    <submittedName>
        <fullName evidence="1">Haloacid dehalogenase superfamily, subfamily IA, variant 3 with third motif having DD or ED</fullName>
    </submittedName>
</protein>
<dbReference type="GO" id="GO:0016787">
    <property type="term" value="F:hydrolase activity"/>
    <property type="evidence" value="ECO:0007669"/>
    <property type="project" value="InterPro"/>
</dbReference>
<dbReference type="InterPro" id="IPR023214">
    <property type="entry name" value="HAD_sf"/>
</dbReference>
<proteinExistence type="predicted"/>
<dbReference type="InterPro" id="IPR041492">
    <property type="entry name" value="HAD_2"/>
</dbReference>
<name>A0A1W1WKP4_SULTA</name>
<dbReference type="SFLD" id="SFLDG01129">
    <property type="entry name" value="C1.5:_HAD__Beta-PGM__Phosphata"/>
    <property type="match status" value="1"/>
</dbReference>
<dbReference type="PRINTS" id="PR00413">
    <property type="entry name" value="HADHALOGNASE"/>
</dbReference>
<dbReference type="RefSeq" id="WP_020374093.1">
    <property type="nucleotide sequence ID" value="NZ_FWWY01000001.1"/>
</dbReference>
<dbReference type="EMBL" id="FWWY01000001">
    <property type="protein sequence ID" value="SMC06846.1"/>
    <property type="molecule type" value="Genomic_DNA"/>
</dbReference>
<dbReference type="STRING" id="28034.BFX07_10975"/>
<dbReference type="Gene3D" id="3.40.50.1000">
    <property type="entry name" value="HAD superfamily/HAD-like"/>
    <property type="match status" value="1"/>
</dbReference>
<organism evidence="1 2">
    <name type="scientific">Sulfobacillus thermosulfidooxidans (strain DSM 9293 / VKM B-1269 / AT-1)</name>
    <dbReference type="NCBI Taxonomy" id="929705"/>
    <lineage>
        <taxon>Bacteria</taxon>
        <taxon>Bacillati</taxon>
        <taxon>Bacillota</taxon>
        <taxon>Clostridia</taxon>
        <taxon>Eubacteriales</taxon>
        <taxon>Clostridiales Family XVII. Incertae Sedis</taxon>
        <taxon>Sulfobacillus</taxon>
    </lineage>
</organism>
<dbReference type="InterPro" id="IPR036412">
    <property type="entry name" value="HAD-like_sf"/>
</dbReference>
<reference evidence="2" key="1">
    <citation type="submission" date="2017-04" db="EMBL/GenBank/DDBJ databases">
        <authorList>
            <person name="Varghese N."/>
            <person name="Submissions S."/>
        </authorList>
    </citation>
    <scope>NUCLEOTIDE SEQUENCE [LARGE SCALE GENOMIC DNA]</scope>
    <source>
        <strain evidence="2">DSM 9293</strain>
    </source>
</reference>
<dbReference type="InterPro" id="IPR044999">
    <property type="entry name" value="CbbY-like"/>
</dbReference>
<keyword evidence="2" id="KW-1185">Reference proteome</keyword>
<dbReference type="Gene3D" id="1.10.150.240">
    <property type="entry name" value="Putative phosphatase, domain 2"/>
    <property type="match status" value="1"/>
</dbReference>
<accession>A0A1W1WKP4</accession>
<dbReference type="SFLD" id="SFLDS00003">
    <property type="entry name" value="Haloacid_Dehalogenase"/>
    <property type="match status" value="1"/>
</dbReference>